<gene>
    <name evidence="3" type="ORF">QR46_2968</name>
</gene>
<sequence length="117" mass="13270">MPPSLTRLTWNLCFPVALCVSSASALIKYLSQMMQKCMPSPGSRGSGSLFLIFSTFSGLSISRISSTSFVRRLVFAMRLTWRWFVLFFLRVAPPIFDCEKRFHPDSNRGYGIQSPMC</sequence>
<organism evidence="3 4">
    <name type="scientific">Giardia duodenalis assemblage B</name>
    <dbReference type="NCBI Taxonomy" id="1394984"/>
    <lineage>
        <taxon>Eukaryota</taxon>
        <taxon>Metamonada</taxon>
        <taxon>Diplomonadida</taxon>
        <taxon>Hexamitidae</taxon>
        <taxon>Giardiinae</taxon>
        <taxon>Giardia</taxon>
    </lineage>
</organism>
<keyword evidence="1" id="KW-0812">Transmembrane</keyword>
<keyword evidence="1" id="KW-0472">Membrane</keyword>
<keyword evidence="1" id="KW-1133">Transmembrane helix</keyword>
<dbReference type="EMBL" id="JXTI01000086">
    <property type="protein sequence ID" value="KWX13047.1"/>
    <property type="molecule type" value="Genomic_DNA"/>
</dbReference>
<keyword evidence="2" id="KW-0732">Signal</keyword>
<feature type="chain" id="PRO_5007800011" description="Secreted protein" evidence="2">
    <location>
        <begin position="20"/>
        <end position="117"/>
    </location>
</feature>
<evidence type="ECO:0008006" key="5">
    <source>
        <dbReference type="Google" id="ProtNLM"/>
    </source>
</evidence>
<evidence type="ECO:0000313" key="4">
    <source>
        <dbReference type="Proteomes" id="UP000070089"/>
    </source>
</evidence>
<name>A0A132NSM8_GIAIN</name>
<evidence type="ECO:0000256" key="2">
    <source>
        <dbReference type="SAM" id="SignalP"/>
    </source>
</evidence>
<comment type="caution">
    <text evidence="3">The sequence shown here is derived from an EMBL/GenBank/DDBJ whole genome shotgun (WGS) entry which is preliminary data.</text>
</comment>
<dbReference type="AlphaFoldDB" id="A0A132NSM8"/>
<dbReference type="VEuPathDB" id="GiardiaDB:QR46_2968"/>
<evidence type="ECO:0000256" key="1">
    <source>
        <dbReference type="SAM" id="Phobius"/>
    </source>
</evidence>
<feature type="transmembrane region" description="Helical" evidence="1">
    <location>
        <begin position="49"/>
        <end position="70"/>
    </location>
</feature>
<evidence type="ECO:0000313" key="3">
    <source>
        <dbReference type="EMBL" id="KWX13047.1"/>
    </source>
</evidence>
<feature type="signal peptide" evidence="2">
    <location>
        <begin position="1"/>
        <end position="19"/>
    </location>
</feature>
<accession>A0A132NSM8</accession>
<dbReference type="Proteomes" id="UP000070089">
    <property type="component" value="Unassembled WGS sequence"/>
</dbReference>
<proteinExistence type="predicted"/>
<protein>
    <recommendedName>
        <fullName evidence="5">Secreted protein</fullName>
    </recommendedName>
</protein>
<reference evidence="3 4" key="1">
    <citation type="journal article" date="2015" name="Mol. Biochem. Parasitol.">
        <title>Identification of polymorphic genes for use in assemblage B genotyping assays through comparative genomics of multiple assemblage B Giardia duodenalis isolates.</title>
        <authorList>
            <person name="Wielinga C."/>
            <person name="Thompson R.C."/>
            <person name="Monis P."/>
            <person name="Ryan U."/>
        </authorList>
    </citation>
    <scope>NUCLEOTIDE SEQUENCE [LARGE SCALE GENOMIC DNA]</scope>
    <source>
        <strain evidence="3 4">BAH15c1</strain>
    </source>
</reference>